<keyword evidence="2" id="KW-1133">Transmembrane helix</keyword>
<protein>
    <submittedName>
        <fullName evidence="6">Ligand-binding sensor domain-containing protein</fullName>
    </submittedName>
</protein>
<dbReference type="Gene3D" id="2.60.40.10">
    <property type="entry name" value="Immunoglobulins"/>
    <property type="match status" value="1"/>
</dbReference>
<dbReference type="SUPFAM" id="SSF63829">
    <property type="entry name" value="Calcium-dependent phosphotriesterase"/>
    <property type="match status" value="3"/>
</dbReference>
<evidence type="ECO:0000256" key="2">
    <source>
        <dbReference type="SAM" id="Phobius"/>
    </source>
</evidence>
<dbReference type="Pfam" id="PF07495">
    <property type="entry name" value="Y_Y_Y"/>
    <property type="match status" value="1"/>
</dbReference>
<keyword evidence="2" id="KW-0472">Membrane</keyword>
<evidence type="ECO:0000256" key="1">
    <source>
        <dbReference type="ARBA" id="ARBA00022553"/>
    </source>
</evidence>
<dbReference type="InterPro" id="IPR015943">
    <property type="entry name" value="WD40/YVTN_repeat-like_dom_sf"/>
</dbReference>
<evidence type="ECO:0000313" key="6">
    <source>
        <dbReference type="EMBL" id="SMO73406.1"/>
    </source>
</evidence>
<keyword evidence="1" id="KW-0597">Phosphoprotein</keyword>
<dbReference type="AlphaFoldDB" id="A0A521DNX2"/>
<dbReference type="EMBL" id="FXTP01000009">
    <property type="protein sequence ID" value="SMO73406.1"/>
    <property type="molecule type" value="Genomic_DNA"/>
</dbReference>
<feature type="transmembrane region" description="Helical" evidence="2">
    <location>
        <begin position="732"/>
        <end position="753"/>
    </location>
</feature>
<evidence type="ECO:0000256" key="3">
    <source>
        <dbReference type="SAM" id="SignalP"/>
    </source>
</evidence>
<keyword evidence="7" id="KW-1185">Reference proteome</keyword>
<sequence length="959" mass="108719">MRKILAIIFILIALSQLAEAQRYPFRTYSIEEGLSESVVYDIAQDDEGFIWLATGYGLNQFDGVRFQNYFEEQGLNSSRIRSLHKGNDGRIWIGSEAGVNYWQADSIYSIDVLAPLENTTVISIFQDRLGDMWFGTDGSGVWQLRDGSILTQYSTSNGLANNRVRAIAESPAGDLWFATRGGVTVLSNGNFRTYTIENGLPANRIRDIEIDNSGTVWIGSRNGLVKFKDDSLQVFNTTDGLVDNLIRSISITDRGELWIGTEGGLSNYDGSKFSRFNTSSGLSNNMIYSSIIDREGNIWLGTYGGGVSLFLGNYIASYDEENGLPNNLVTTFAEDGEGRQWIGMYGGGIVALESESFEDYGKNRQLPDDQIYKLFTDSKQRMWIGMREGLARLEDDEISVFSDEEFPFRKVRHILEASDSSFWISTYDDGIVRYKEGNFEQITTENGLPNNTVLAAVEDNEGAIWIATYGGVSRYFNGEFQNFSLQDGLPNNGVMNLLKDEEGRIWASTFGGIAWFDGQRFRSITTDDGLPDRVCYFIEQSEDGYYWIGTTNGVVRFDGQAYLNDEVNEQDQPVFQVINKEIGLVADELNLGAVYEDSEGRLWFGTVEGFSRFNPDLYKQNPAPPIVHIRGINASGREYQPGKEFTLSHQENYIEIFYTGINFTSPNQILYEYKLSGIDPEWQQTSSRSIKYPSLPPGEYTFKVHARSLNGSWSPEIEEVNFHITAPFWMQWWFWLIVTLMILGIIYLFYNYYRARKMVDIERMRVRIASDLHDDVGASLTEIALQSDFLQAGDADSEFKQSLEQIGKQCRKIVSSLDDIVWSIDARNDTLGDLTDRMQDYILHTLEPKNMVVHYDFDNLNMDNKLPVEVKENLYLIFKEAVNNIAKYSNGDKVDIKMENQNGSFEFFITDNGDTGKSTKKTGHGLRNMEMRAKRIGANITIDTNDGFTIQVKGKLHSN</sequence>
<keyword evidence="3" id="KW-0732">Signal</keyword>
<feature type="domain" description="Two component regulator three Y" evidence="4">
    <location>
        <begin position="662"/>
        <end position="724"/>
    </location>
</feature>
<dbReference type="RefSeq" id="WP_142454674.1">
    <property type="nucleotide sequence ID" value="NZ_FXTP01000009.1"/>
</dbReference>
<dbReference type="Gene3D" id="1.20.5.1930">
    <property type="match status" value="1"/>
</dbReference>
<dbReference type="SUPFAM" id="SSF55874">
    <property type="entry name" value="ATPase domain of HSP90 chaperone/DNA topoisomerase II/histidine kinase"/>
    <property type="match status" value="1"/>
</dbReference>
<dbReference type="InterPro" id="IPR011123">
    <property type="entry name" value="Y_Y_Y"/>
</dbReference>
<dbReference type="GO" id="GO:0046983">
    <property type="term" value="F:protein dimerization activity"/>
    <property type="evidence" value="ECO:0007669"/>
    <property type="project" value="InterPro"/>
</dbReference>
<feature type="chain" id="PRO_5021950591" evidence="3">
    <location>
        <begin position="21"/>
        <end position="959"/>
    </location>
</feature>
<dbReference type="PANTHER" id="PTHR43547:SF2">
    <property type="entry name" value="HYBRID SIGNAL TRANSDUCTION HISTIDINE KINASE C"/>
    <property type="match status" value="1"/>
</dbReference>
<feature type="domain" description="Signal transduction histidine kinase subgroup 3 dimerisation and phosphoacceptor" evidence="5">
    <location>
        <begin position="765"/>
        <end position="822"/>
    </location>
</feature>
<dbReference type="Proteomes" id="UP000317557">
    <property type="component" value="Unassembled WGS sequence"/>
</dbReference>
<evidence type="ECO:0000259" key="5">
    <source>
        <dbReference type="Pfam" id="PF07730"/>
    </source>
</evidence>
<name>A0A521DNX2_9BACT</name>
<dbReference type="GO" id="GO:0016020">
    <property type="term" value="C:membrane"/>
    <property type="evidence" value="ECO:0007669"/>
    <property type="project" value="InterPro"/>
</dbReference>
<keyword evidence="2" id="KW-0812">Transmembrane</keyword>
<dbReference type="PANTHER" id="PTHR43547">
    <property type="entry name" value="TWO-COMPONENT HISTIDINE KINASE"/>
    <property type="match status" value="1"/>
</dbReference>
<dbReference type="InterPro" id="IPR013783">
    <property type="entry name" value="Ig-like_fold"/>
</dbReference>
<reference evidence="6 7" key="1">
    <citation type="submission" date="2017-05" db="EMBL/GenBank/DDBJ databases">
        <authorList>
            <person name="Varghese N."/>
            <person name="Submissions S."/>
        </authorList>
    </citation>
    <scope>NUCLEOTIDE SEQUENCE [LARGE SCALE GENOMIC DNA]</scope>
    <source>
        <strain evidence="6 7">DSM 21985</strain>
    </source>
</reference>
<evidence type="ECO:0000259" key="4">
    <source>
        <dbReference type="Pfam" id="PF07495"/>
    </source>
</evidence>
<dbReference type="CDD" id="cd16917">
    <property type="entry name" value="HATPase_UhpB-NarQ-NarX-like"/>
    <property type="match status" value="1"/>
</dbReference>
<dbReference type="Gene3D" id="2.130.10.10">
    <property type="entry name" value="YVTN repeat-like/Quinoprotein amine dehydrogenase"/>
    <property type="match status" value="5"/>
</dbReference>
<dbReference type="Pfam" id="PF07494">
    <property type="entry name" value="Reg_prop"/>
    <property type="match status" value="10"/>
</dbReference>
<dbReference type="OrthoDB" id="9809670at2"/>
<proteinExistence type="predicted"/>
<dbReference type="Gene3D" id="3.30.565.10">
    <property type="entry name" value="Histidine kinase-like ATPase, C-terminal domain"/>
    <property type="match status" value="1"/>
</dbReference>
<feature type="signal peptide" evidence="3">
    <location>
        <begin position="1"/>
        <end position="20"/>
    </location>
</feature>
<accession>A0A521DNX2</accession>
<dbReference type="InterPro" id="IPR036890">
    <property type="entry name" value="HATPase_C_sf"/>
</dbReference>
<organism evidence="6 7">
    <name type="scientific">Gracilimonas mengyeensis</name>
    <dbReference type="NCBI Taxonomy" id="1302730"/>
    <lineage>
        <taxon>Bacteria</taxon>
        <taxon>Pseudomonadati</taxon>
        <taxon>Balneolota</taxon>
        <taxon>Balneolia</taxon>
        <taxon>Balneolales</taxon>
        <taxon>Balneolaceae</taxon>
        <taxon>Gracilimonas</taxon>
    </lineage>
</organism>
<dbReference type="InterPro" id="IPR011712">
    <property type="entry name" value="Sig_transdc_His_kin_sub3_dim/P"/>
</dbReference>
<evidence type="ECO:0000313" key="7">
    <source>
        <dbReference type="Proteomes" id="UP000317557"/>
    </source>
</evidence>
<dbReference type="InterPro" id="IPR011110">
    <property type="entry name" value="Reg_prop"/>
</dbReference>
<dbReference type="GO" id="GO:0000155">
    <property type="term" value="F:phosphorelay sensor kinase activity"/>
    <property type="evidence" value="ECO:0007669"/>
    <property type="project" value="InterPro"/>
</dbReference>
<gene>
    <name evidence="6" type="ORF">SAMN06265219_10924</name>
</gene>
<dbReference type="Pfam" id="PF07730">
    <property type="entry name" value="HisKA_3"/>
    <property type="match status" value="1"/>
</dbReference>